<evidence type="ECO:0000256" key="1">
    <source>
        <dbReference type="ARBA" id="ARBA00023015"/>
    </source>
</evidence>
<dbReference type="InterPro" id="IPR009057">
    <property type="entry name" value="Homeodomain-like_sf"/>
</dbReference>
<proteinExistence type="predicted"/>
<dbReference type="Pfam" id="PF00440">
    <property type="entry name" value="TetR_N"/>
    <property type="match status" value="1"/>
</dbReference>
<name>A0ABX7KBY4_9SPHN</name>
<dbReference type="InterPro" id="IPR036271">
    <property type="entry name" value="Tet_transcr_reg_TetR-rel_C_sf"/>
</dbReference>
<evidence type="ECO:0000256" key="4">
    <source>
        <dbReference type="PROSITE-ProRule" id="PRU00335"/>
    </source>
</evidence>
<reference evidence="6 7" key="1">
    <citation type="submission" date="2020-09" db="EMBL/GenBank/DDBJ databases">
        <title>Complete genome sequence of altererythrobacter flavus SS-21NJ, isolated from Dongying oil sludge in Shandong province.</title>
        <authorList>
            <person name="Sun S."/>
            <person name="Zhang Z."/>
        </authorList>
    </citation>
    <scope>NUCLEOTIDE SEQUENCE [LARGE SCALE GENOMIC DNA]</scope>
    <source>
        <strain evidence="6 7">SS-21NJ</strain>
    </source>
</reference>
<organism evidence="6 7">
    <name type="scientific">Tsuneonella flava</name>
    <dbReference type="NCBI Taxonomy" id="2055955"/>
    <lineage>
        <taxon>Bacteria</taxon>
        <taxon>Pseudomonadati</taxon>
        <taxon>Pseudomonadota</taxon>
        <taxon>Alphaproteobacteria</taxon>
        <taxon>Sphingomonadales</taxon>
        <taxon>Erythrobacteraceae</taxon>
        <taxon>Tsuneonella</taxon>
    </lineage>
</organism>
<dbReference type="Proteomes" id="UP000663637">
    <property type="component" value="Chromosome"/>
</dbReference>
<dbReference type="PROSITE" id="PS50977">
    <property type="entry name" value="HTH_TETR_2"/>
    <property type="match status" value="1"/>
</dbReference>
<dbReference type="RefSeq" id="WP_172709632.1">
    <property type="nucleotide sequence ID" value="NZ_CP061510.1"/>
</dbReference>
<dbReference type="Gene3D" id="1.10.357.10">
    <property type="entry name" value="Tetracycline Repressor, domain 2"/>
    <property type="match status" value="1"/>
</dbReference>
<feature type="domain" description="HTH tetR-type" evidence="5">
    <location>
        <begin position="13"/>
        <end position="73"/>
    </location>
</feature>
<dbReference type="InterPro" id="IPR001647">
    <property type="entry name" value="HTH_TetR"/>
</dbReference>
<dbReference type="EMBL" id="CP061510">
    <property type="protein sequence ID" value="QSB45482.1"/>
    <property type="molecule type" value="Genomic_DNA"/>
</dbReference>
<evidence type="ECO:0000256" key="3">
    <source>
        <dbReference type="ARBA" id="ARBA00023163"/>
    </source>
</evidence>
<evidence type="ECO:0000313" key="7">
    <source>
        <dbReference type="Proteomes" id="UP000663637"/>
    </source>
</evidence>
<keyword evidence="3" id="KW-0804">Transcription</keyword>
<keyword evidence="2 4" id="KW-0238">DNA-binding</keyword>
<keyword evidence="1" id="KW-0805">Transcription regulation</keyword>
<keyword evidence="7" id="KW-1185">Reference proteome</keyword>
<evidence type="ECO:0000256" key="2">
    <source>
        <dbReference type="ARBA" id="ARBA00023125"/>
    </source>
</evidence>
<dbReference type="SUPFAM" id="SSF46689">
    <property type="entry name" value="Homeodomain-like"/>
    <property type="match status" value="1"/>
</dbReference>
<protein>
    <submittedName>
        <fullName evidence="6">TetR/AcrR family transcriptional regulator</fullName>
    </submittedName>
</protein>
<gene>
    <name evidence="6" type="ORF">IDJ81_05010</name>
</gene>
<sequence length="195" mass="22068">MLNDKGKSGDSKQLSKDAWLKHTLKTIGEVGVANIQIESLAKDLNVTKGSFYWHFKGRDALLNDALSYWYETATRIIGRAANRSFSDPIDRLRYFFSLAFNQRYDVPGGPVERALQEWARVSEAASKTTQRVDQERIRLIADAYIELGKSEVDARRIATMALGQIIGLNVLSRSEPREDLTDYNKAFQIMFLTSG</sequence>
<dbReference type="PANTHER" id="PTHR47506:SF7">
    <property type="entry name" value="TRANSCRIPTIONAL REGULATORY PROTEIN"/>
    <property type="match status" value="1"/>
</dbReference>
<feature type="DNA-binding region" description="H-T-H motif" evidence="4">
    <location>
        <begin position="36"/>
        <end position="55"/>
    </location>
</feature>
<dbReference type="PANTHER" id="PTHR47506">
    <property type="entry name" value="TRANSCRIPTIONAL REGULATORY PROTEIN"/>
    <property type="match status" value="1"/>
</dbReference>
<evidence type="ECO:0000313" key="6">
    <source>
        <dbReference type="EMBL" id="QSB45482.1"/>
    </source>
</evidence>
<dbReference type="SUPFAM" id="SSF48498">
    <property type="entry name" value="Tetracyclin repressor-like, C-terminal domain"/>
    <property type="match status" value="1"/>
</dbReference>
<accession>A0ABX7KBY4</accession>
<evidence type="ECO:0000259" key="5">
    <source>
        <dbReference type="PROSITE" id="PS50977"/>
    </source>
</evidence>